<protein>
    <submittedName>
        <fullName evidence="2">Uncharacterized protein</fullName>
    </submittedName>
</protein>
<dbReference type="AlphaFoldDB" id="A0AA39JXG3"/>
<evidence type="ECO:0000313" key="3">
    <source>
        <dbReference type="Proteomes" id="UP001175211"/>
    </source>
</evidence>
<name>A0AA39JXG3_ARMTA</name>
<gene>
    <name evidence="2" type="ORF">EV420DRAFT_1646448</name>
</gene>
<organism evidence="2 3">
    <name type="scientific">Armillaria tabescens</name>
    <name type="common">Ringless honey mushroom</name>
    <name type="synonym">Agaricus tabescens</name>
    <dbReference type="NCBI Taxonomy" id="1929756"/>
    <lineage>
        <taxon>Eukaryota</taxon>
        <taxon>Fungi</taxon>
        <taxon>Dikarya</taxon>
        <taxon>Basidiomycota</taxon>
        <taxon>Agaricomycotina</taxon>
        <taxon>Agaricomycetes</taxon>
        <taxon>Agaricomycetidae</taxon>
        <taxon>Agaricales</taxon>
        <taxon>Marasmiineae</taxon>
        <taxon>Physalacriaceae</taxon>
        <taxon>Desarmillaria</taxon>
    </lineage>
</organism>
<dbReference type="EMBL" id="JAUEPS010000035">
    <property type="protein sequence ID" value="KAK0450533.1"/>
    <property type="molecule type" value="Genomic_DNA"/>
</dbReference>
<keyword evidence="3" id="KW-1185">Reference proteome</keyword>
<feature type="region of interest" description="Disordered" evidence="1">
    <location>
        <begin position="68"/>
        <end position="91"/>
    </location>
</feature>
<accession>A0AA39JXG3</accession>
<evidence type="ECO:0000256" key="1">
    <source>
        <dbReference type="SAM" id="MobiDB-lite"/>
    </source>
</evidence>
<sequence>MPASAILADPSTFDWRALLDENRSLDFDQLPDYGRFRGLFGSITEGRSDGHLDWTPCVPQTNACVLDEPQLEIPGEDEDSGGGGSDDLGEDTYFGMDISMWESRQAERGKDLMLFAEQEADLDSRTPQIVEVGP</sequence>
<dbReference type="RefSeq" id="XP_060327404.1">
    <property type="nucleotide sequence ID" value="XM_060477918.1"/>
</dbReference>
<dbReference type="Proteomes" id="UP001175211">
    <property type="component" value="Unassembled WGS sequence"/>
</dbReference>
<evidence type="ECO:0000313" key="2">
    <source>
        <dbReference type="EMBL" id="KAK0450533.1"/>
    </source>
</evidence>
<reference evidence="2" key="1">
    <citation type="submission" date="2023-06" db="EMBL/GenBank/DDBJ databases">
        <authorList>
            <consortium name="Lawrence Berkeley National Laboratory"/>
            <person name="Ahrendt S."/>
            <person name="Sahu N."/>
            <person name="Indic B."/>
            <person name="Wong-Bajracharya J."/>
            <person name="Merenyi Z."/>
            <person name="Ke H.-M."/>
            <person name="Monk M."/>
            <person name="Kocsube S."/>
            <person name="Drula E."/>
            <person name="Lipzen A."/>
            <person name="Balint B."/>
            <person name="Henrissat B."/>
            <person name="Andreopoulos B."/>
            <person name="Martin F.M."/>
            <person name="Harder C.B."/>
            <person name="Rigling D."/>
            <person name="Ford K.L."/>
            <person name="Foster G.D."/>
            <person name="Pangilinan J."/>
            <person name="Papanicolaou A."/>
            <person name="Barry K."/>
            <person name="LaButti K."/>
            <person name="Viragh M."/>
            <person name="Koriabine M."/>
            <person name="Yan M."/>
            <person name="Riley R."/>
            <person name="Champramary S."/>
            <person name="Plett K.L."/>
            <person name="Tsai I.J."/>
            <person name="Slot J."/>
            <person name="Sipos G."/>
            <person name="Plett J."/>
            <person name="Nagy L.G."/>
            <person name="Grigoriev I.V."/>
        </authorList>
    </citation>
    <scope>NUCLEOTIDE SEQUENCE</scope>
    <source>
        <strain evidence="2">CCBAS 213</strain>
    </source>
</reference>
<comment type="caution">
    <text evidence="2">The sequence shown here is derived from an EMBL/GenBank/DDBJ whole genome shotgun (WGS) entry which is preliminary data.</text>
</comment>
<proteinExistence type="predicted"/>
<dbReference type="GeneID" id="85361466"/>